<organism evidence="2 3">
    <name type="scientific">Kibdelosporangium aridum</name>
    <dbReference type="NCBI Taxonomy" id="2030"/>
    <lineage>
        <taxon>Bacteria</taxon>
        <taxon>Bacillati</taxon>
        <taxon>Actinomycetota</taxon>
        <taxon>Actinomycetes</taxon>
        <taxon>Pseudonocardiales</taxon>
        <taxon>Pseudonocardiaceae</taxon>
        <taxon>Kibdelosporangium</taxon>
    </lineage>
</organism>
<evidence type="ECO:0000313" key="3">
    <source>
        <dbReference type="Proteomes" id="UP000192674"/>
    </source>
</evidence>
<evidence type="ECO:0000256" key="1">
    <source>
        <dbReference type="SAM" id="SignalP"/>
    </source>
</evidence>
<reference evidence="2 3" key="1">
    <citation type="submission" date="2017-04" db="EMBL/GenBank/DDBJ databases">
        <authorList>
            <person name="Afonso C.L."/>
            <person name="Miller P.J."/>
            <person name="Scott M.A."/>
            <person name="Spackman E."/>
            <person name="Goraichik I."/>
            <person name="Dimitrov K.M."/>
            <person name="Suarez D.L."/>
            <person name="Swayne D.E."/>
        </authorList>
    </citation>
    <scope>NUCLEOTIDE SEQUENCE [LARGE SCALE GENOMIC DNA]</scope>
    <source>
        <strain evidence="2 3">DSM 43828</strain>
    </source>
</reference>
<dbReference type="RefSeq" id="WP_143446921.1">
    <property type="nucleotide sequence ID" value="NZ_FWXV01000009.1"/>
</dbReference>
<accession>A0A1W2FP00</accession>
<dbReference type="Proteomes" id="UP000192674">
    <property type="component" value="Unassembled WGS sequence"/>
</dbReference>
<protein>
    <submittedName>
        <fullName evidence="2">Uncharacterized protein</fullName>
    </submittedName>
</protein>
<dbReference type="EMBL" id="FWXV01000009">
    <property type="protein sequence ID" value="SMD23707.1"/>
    <property type="molecule type" value="Genomic_DNA"/>
</dbReference>
<keyword evidence="1" id="KW-0732">Signal</keyword>
<dbReference type="AlphaFoldDB" id="A0A1W2FP00"/>
<dbReference type="OrthoDB" id="3699644at2"/>
<feature type="signal peptide" evidence="1">
    <location>
        <begin position="1"/>
        <end position="30"/>
    </location>
</feature>
<proteinExistence type="predicted"/>
<name>A0A1W2FP00_KIBAR</name>
<sequence length="61" mass="5919">MRTQTRIAMVLAGAAAVAGLAISGAATAIAAPGPDGMGYDVACEDGMGYDCGTSTDGMGYD</sequence>
<evidence type="ECO:0000313" key="2">
    <source>
        <dbReference type="EMBL" id="SMD23707.1"/>
    </source>
</evidence>
<feature type="chain" id="PRO_5012890537" evidence="1">
    <location>
        <begin position="31"/>
        <end position="61"/>
    </location>
</feature>
<gene>
    <name evidence="2" type="ORF">SAMN05661093_08172</name>
</gene>
<keyword evidence="3" id="KW-1185">Reference proteome</keyword>